<organism evidence="1 2">
    <name type="scientific">Araneus ventricosus</name>
    <name type="common">Orbweaver spider</name>
    <name type="synonym">Epeira ventricosa</name>
    <dbReference type="NCBI Taxonomy" id="182803"/>
    <lineage>
        <taxon>Eukaryota</taxon>
        <taxon>Metazoa</taxon>
        <taxon>Ecdysozoa</taxon>
        <taxon>Arthropoda</taxon>
        <taxon>Chelicerata</taxon>
        <taxon>Arachnida</taxon>
        <taxon>Araneae</taxon>
        <taxon>Araneomorphae</taxon>
        <taxon>Entelegynae</taxon>
        <taxon>Araneoidea</taxon>
        <taxon>Araneidae</taxon>
        <taxon>Araneus</taxon>
    </lineage>
</organism>
<accession>A0A4Y2UKD2</accession>
<evidence type="ECO:0000313" key="2">
    <source>
        <dbReference type="Proteomes" id="UP000499080"/>
    </source>
</evidence>
<dbReference type="AlphaFoldDB" id="A0A4Y2UKD2"/>
<protein>
    <submittedName>
        <fullName evidence="1">Uncharacterized protein</fullName>
    </submittedName>
</protein>
<keyword evidence="2" id="KW-1185">Reference proteome</keyword>
<name>A0A4Y2UKD2_ARAVE</name>
<gene>
    <name evidence="1" type="ORF">AVEN_9671_1</name>
</gene>
<sequence>MDNIFLGSLSLVLNHHHPRLGVSVGLPLVDGNSGGVFSQISALILNSMQLEITIGDVWKEQAGVEEAASWADFVVARGGSGAGHRATVYNDSFLIQSGELYTLLRTAKDSRD</sequence>
<comment type="caution">
    <text evidence="1">The sequence shown here is derived from an EMBL/GenBank/DDBJ whole genome shotgun (WGS) entry which is preliminary data.</text>
</comment>
<dbReference type="EMBL" id="BGPR01036707">
    <property type="protein sequence ID" value="GBO12027.1"/>
    <property type="molecule type" value="Genomic_DNA"/>
</dbReference>
<reference evidence="1 2" key="1">
    <citation type="journal article" date="2019" name="Sci. Rep.">
        <title>Orb-weaving spider Araneus ventricosus genome elucidates the spidroin gene catalogue.</title>
        <authorList>
            <person name="Kono N."/>
            <person name="Nakamura H."/>
            <person name="Ohtoshi R."/>
            <person name="Moran D.A.P."/>
            <person name="Shinohara A."/>
            <person name="Yoshida Y."/>
            <person name="Fujiwara M."/>
            <person name="Mori M."/>
            <person name="Tomita M."/>
            <person name="Arakawa K."/>
        </authorList>
    </citation>
    <scope>NUCLEOTIDE SEQUENCE [LARGE SCALE GENOMIC DNA]</scope>
</reference>
<dbReference type="Proteomes" id="UP000499080">
    <property type="component" value="Unassembled WGS sequence"/>
</dbReference>
<evidence type="ECO:0000313" key="1">
    <source>
        <dbReference type="EMBL" id="GBO12027.1"/>
    </source>
</evidence>
<proteinExistence type="predicted"/>